<protein>
    <recommendedName>
        <fullName evidence="9">Kinesin motor domain-containing protein</fullName>
    </recommendedName>
</protein>
<feature type="domain" description="Kinesin motor" evidence="9">
    <location>
        <begin position="4"/>
        <end position="381"/>
    </location>
</feature>
<evidence type="ECO:0000256" key="4">
    <source>
        <dbReference type="ARBA" id="ARBA00023054"/>
    </source>
</evidence>
<feature type="compositionally biased region" description="Low complexity" evidence="8">
    <location>
        <begin position="684"/>
        <end position="698"/>
    </location>
</feature>
<dbReference type="GO" id="GO:0003777">
    <property type="term" value="F:microtubule motor activity"/>
    <property type="evidence" value="ECO:0007669"/>
    <property type="project" value="InterPro"/>
</dbReference>
<dbReference type="PRINTS" id="PR00380">
    <property type="entry name" value="KINESINHEAVY"/>
</dbReference>
<dbReference type="InterPro" id="IPR027417">
    <property type="entry name" value="P-loop_NTPase"/>
</dbReference>
<evidence type="ECO:0000256" key="8">
    <source>
        <dbReference type="SAM" id="MobiDB-lite"/>
    </source>
</evidence>
<dbReference type="PANTHER" id="PTHR47968:SF13">
    <property type="entry name" value="KINESIN-LIKE PROTEIN KIF19 ISOFORM X1"/>
    <property type="match status" value="1"/>
</dbReference>
<evidence type="ECO:0000256" key="2">
    <source>
        <dbReference type="ARBA" id="ARBA00022741"/>
    </source>
</evidence>
<dbReference type="Pfam" id="PF00225">
    <property type="entry name" value="Kinesin"/>
    <property type="match status" value="1"/>
</dbReference>
<dbReference type="GO" id="GO:0005524">
    <property type="term" value="F:ATP binding"/>
    <property type="evidence" value="ECO:0007669"/>
    <property type="project" value="UniProtKB-UniRule"/>
</dbReference>
<dbReference type="PANTHER" id="PTHR47968">
    <property type="entry name" value="CENTROMERE PROTEIN E"/>
    <property type="match status" value="1"/>
</dbReference>
<feature type="region of interest" description="Disordered" evidence="8">
    <location>
        <begin position="670"/>
        <end position="770"/>
    </location>
</feature>
<organism evidence="10 11">
    <name type="scientific">Hydnum rufescens UP504</name>
    <dbReference type="NCBI Taxonomy" id="1448309"/>
    <lineage>
        <taxon>Eukaryota</taxon>
        <taxon>Fungi</taxon>
        <taxon>Dikarya</taxon>
        <taxon>Basidiomycota</taxon>
        <taxon>Agaricomycotina</taxon>
        <taxon>Agaricomycetes</taxon>
        <taxon>Cantharellales</taxon>
        <taxon>Hydnaceae</taxon>
        <taxon>Hydnum</taxon>
    </lineage>
</organism>
<comment type="similarity">
    <text evidence="6">Belongs to the TRAFAC class myosin-kinesin ATPase superfamily. Kinesin family.</text>
</comment>
<dbReference type="GO" id="GO:0005874">
    <property type="term" value="C:microtubule"/>
    <property type="evidence" value="ECO:0007669"/>
    <property type="project" value="UniProtKB-KW"/>
</dbReference>
<dbReference type="InterPro" id="IPR027640">
    <property type="entry name" value="Kinesin-like_fam"/>
</dbReference>
<feature type="region of interest" description="Disordered" evidence="8">
    <location>
        <begin position="783"/>
        <end position="984"/>
    </location>
</feature>
<dbReference type="InterPro" id="IPR036961">
    <property type="entry name" value="Kinesin_motor_dom_sf"/>
</dbReference>
<evidence type="ECO:0000313" key="10">
    <source>
        <dbReference type="EMBL" id="KAF9520756.1"/>
    </source>
</evidence>
<feature type="compositionally biased region" description="Low complexity" evidence="8">
    <location>
        <begin position="807"/>
        <end position="818"/>
    </location>
</feature>
<feature type="compositionally biased region" description="Basic and acidic residues" evidence="8">
    <location>
        <begin position="737"/>
        <end position="764"/>
    </location>
</feature>
<feature type="binding site" evidence="6">
    <location>
        <begin position="133"/>
        <end position="140"/>
    </location>
    <ligand>
        <name>ATP</name>
        <dbReference type="ChEBI" id="CHEBI:30616"/>
    </ligand>
</feature>
<dbReference type="GO" id="GO:0007018">
    <property type="term" value="P:microtubule-based movement"/>
    <property type="evidence" value="ECO:0007669"/>
    <property type="project" value="InterPro"/>
</dbReference>
<keyword evidence="1" id="KW-0493">Microtubule</keyword>
<accession>A0A9P6BDD6</accession>
<dbReference type="PROSITE" id="PS50067">
    <property type="entry name" value="KINESIN_MOTOR_2"/>
    <property type="match status" value="1"/>
</dbReference>
<sequence>MAASITVAVRVRPANVWEAERLPIESPNDSIFMGDGHLASSPHKIASPKSLRPIVQVMDDKVLIFDPKDPITSRAFEQKGFLPPGSKRYKDHRYTFDRVFGEDARQVDVYEDTTRPLLDGLLDGFNATVFAYGATGCGKTHTITGTDADPGIIYLTMAELFQKIEDRKDNILCEVSLSFLEIYNEEIRDLLGDSDAYVPRGGLAMRDDQSNRVTVPGLVERRPTNADEVKEMVMQGNERRTQSPTHANQTSSRSHAVLQVNVTQAPRTAGTTEERTMATLSIIDLAGSERASATTNMGQRMIEGANINKSLLALGNCINALCESGNRTRHVPYRNSKLTRLLKFSLGGNCKTVMIVCIAPASNHYDDTQNTLKYANRAKDIKTKVSRNFINVDRHVGQYVEAINRLNEEVAELKGKLAGKLGAEAEVQRRKKLEAQAELARVKADLQAKFDQTKRTLVEGAACEAQLFVANSRLKAIHGRLGCLASEAANGPLASDLLAEQVLLRSLASTDEQLLRPESAANVQLQKAGNSHSMFEATLRAVSQRKSDRLDELAAENIRADAHSHRAEMDKVRAETREGVLRAALNSQASFTTELVGLLARCTVMMADGGAMLQNVVDSSDLDPAVVSVLRDITASMSRVAQANDAAFTTLVGQSTASFQSARDSTLLKFSSHASSTRPPPSKPSSSRTIPSHRSSLGHSRRRSSTGLSIQHASPRRTHGKSPRKPASSRQSFLRAEPARRVTEKKSVRWRDETSQGEIDDRGLRSVTAPAKKGITPMVVVSKVDGKKKSLSMESDGEWEDERTDDSISFASSSITSATLEVSQKAPSASRSRSNRLNPNFLKPSRPSPMSSLGEESEDEETPRSSRGKPLADRINSPTPTSAYADLGASPTKLRPGLLRPSTPPMSSSVSRRGTVPGTASKSRRRSNIGPVRAERARRRSSLIPRPSPPAVSYAYTQPRKSPSKKNRRASVASEGGAPAYSLGLEPQRQSLRGSGDHCAPISPNPHRRMTLIVTVTLDARIQIAEVRLLSLKWHWKTYLEPIAECLLQIPISPAVEHCPPMDFTNIKDPAGVQALLDSLRSSPVFAIPEKSTVPTAAPSDELSTSPSDPMPIDSAIDGAASNPMVAAPTPVPRSSTLSSHLSSLLSRLQPLMPQSFTSGSAKPPTNSHVPGPVVDIRAGNADSVTPVPSPDLRTISFQQSLTHLGRLLEDTSIVAALRKMKQEQEDMESRLWRGREVIIEKQKEKVGVALARARIINVNPTVREIDIMSAEFDKELDKYDRERVLVAWDELVERQQESLEKLGFPAMYVTSDQAERTKQQRIIQIILNAL</sequence>
<dbReference type="InterPro" id="IPR019821">
    <property type="entry name" value="Kinesin_motor_CS"/>
</dbReference>
<evidence type="ECO:0000256" key="5">
    <source>
        <dbReference type="ARBA" id="ARBA00023175"/>
    </source>
</evidence>
<evidence type="ECO:0000256" key="3">
    <source>
        <dbReference type="ARBA" id="ARBA00022840"/>
    </source>
</evidence>
<dbReference type="InterPro" id="IPR001752">
    <property type="entry name" value="Kinesin_motor_dom"/>
</dbReference>
<evidence type="ECO:0000259" key="9">
    <source>
        <dbReference type="PROSITE" id="PS50067"/>
    </source>
</evidence>
<name>A0A9P6BDD6_9AGAM</name>
<dbReference type="SUPFAM" id="SSF52540">
    <property type="entry name" value="P-loop containing nucleoside triphosphate hydrolases"/>
    <property type="match status" value="1"/>
</dbReference>
<dbReference type="SMART" id="SM00129">
    <property type="entry name" value="KISc"/>
    <property type="match status" value="1"/>
</dbReference>
<dbReference type="OrthoDB" id="3176171at2759"/>
<keyword evidence="5 6" id="KW-0505">Motor protein</keyword>
<feature type="compositionally biased region" description="Acidic residues" evidence="8">
    <location>
        <begin position="795"/>
        <end position="804"/>
    </location>
</feature>
<proteinExistence type="inferred from homology"/>
<dbReference type="CDD" id="cd01370">
    <property type="entry name" value="KISc_KIP3_like"/>
    <property type="match status" value="1"/>
</dbReference>
<dbReference type="PROSITE" id="PS00411">
    <property type="entry name" value="KINESIN_MOTOR_1"/>
    <property type="match status" value="1"/>
</dbReference>
<feature type="compositionally biased region" description="Polar residues" evidence="8">
    <location>
        <begin position="819"/>
        <end position="838"/>
    </location>
</feature>
<feature type="compositionally biased region" description="Basic residues" evidence="8">
    <location>
        <begin position="714"/>
        <end position="724"/>
    </location>
</feature>
<evidence type="ECO:0000256" key="1">
    <source>
        <dbReference type="ARBA" id="ARBA00022701"/>
    </source>
</evidence>
<reference evidence="10" key="1">
    <citation type="journal article" date="2020" name="Nat. Commun.">
        <title>Large-scale genome sequencing of mycorrhizal fungi provides insights into the early evolution of symbiotic traits.</title>
        <authorList>
            <person name="Miyauchi S."/>
            <person name="Kiss E."/>
            <person name="Kuo A."/>
            <person name="Drula E."/>
            <person name="Kohler A."/>
            <person name="Sanchez-Garcia M."/>
            <person name="Morin E."/>
            <person name="Andreopoulos B."/>
            <person name="Barry K.W."/>
            <person name="Bonito G."/>
            <person name="Buee M."/>
            <person name="Carver A."/>
            <person name="Chen C."/>
            <person name="Cichocki N."/>
            <person name="Clum A."/>
            <person name="Culley D."/>
            <person name="Crous P.W."/>
            <person name="Fauchery L."/>
            <person name="Girlanda M."/>
            <person name="Hayes R.D."/>
            <person name="Keri Z."/>
            <person name="LaButti K."/>
            <person name="Lipzen A."/>
            <person name="Lombard V."/>
            <person name="Magnuson J."/>
            <person name="Maillard F."/>
            <person name="Murat C."/>
            <person name="Nolan M."/>
            <person name="Ohm R.A."/>
            <person name="Pangilinan J."/>
            <person name="Pereira M.F."/>
            <person name="Perotto S."/>
            <person name="Peter M."/>
            <person name="Pfister S."/>
            <person name="Riley R."/>
            <person name="Sitrit Y."/>
            <person name="Stielow J.B."/>
            <person name="Szollosi G."/>
            <person name="Zifcakova L."/>
            <person name="Stursova M."/>
            <person name="Spatafora J.W."/>
            <person name="Tedersoo L."/>
            <person name="Vaario L.M."/>
            <person name="Yamada A."/>
            <person name="Yan M."/>
            <person name="Wang P."/>
            <person name="Xu J."/>
            <person name="Bruns T."/>
            <person name="Baldrian P."/>
            <person name="Vilgalys R."/>
            <person name="Dunand C."/>
            <person name="Henrissat B."/>
            <person name="Grigoriev I.V."/>
            <person name="Hibbett D."/>
            <person name="Nagy L.G."/>
            <person name="Martin F.M."/>
        </authorList>
    </citation>
    <scope>NUCLEOTIDE SEQUENCE</scope>
    <source>
        <strain evidence="10">UP504</strain>
    </source>
</reference>
<feature type="region of interest" description="Disordered" evidence="8">
    <location>
        <begin position="1091"/>
        <end position="1138"/>
    </location>
</feature>
<feature type="coiled-coil region" evidence="7">
    <location>
        <begin position="396"/>
        <end position="445"/>
    </location>
</feature>
<dbReference type="GO" id="GO:0008017">
    <property type="term" value="F:microtubule binding"/>
    <property type="evidence" value="ECO:0007669"/>
    <property type="project" value="InterPro"/>
</dbReference>
<keyword evidence="4 7" id="KW-0175">Coiled coil</keyword>
<gene>
    <name evidence="10" type="ORF">BS47DRAFT_1481137</name>
</gene>
<keyword evidence="3 6" id="KW-0067">ATP-binding</keyword>
<evidence type="ECO:0000313" key="11">
    <source>
        <dbReference type="Proteomes" id="UP000886523"/>
    </source>
</evidence>
<dbReference type="Proteomes" id="UP000886523">
    <property type="component" value="Unassembled WGS sequence"/>
</dbReference>
<dbReference type="EMBL" id="MU128910">
    <property type="protein sequence ID" value="KAF9520756.1"/>
    <property type="molecule type" value="Genomic_DNA"/>
</dbReference>
<evidence type="ECO:0000256" key="6">
    <source>
        <dbReference type="PROSITE-ProRule" id="PRU00283"/>
    </source>
</evidence>
<keyword evidence="11" id="KW-1185">Reference proteome</keyword>
<evidence type="ECO:0000256" key="7">
    <source>
        <dbReference type="SAM" id="Coils"/>
    </source>
</evidence>
<dbReference type="Gene3D" id="3.40.850.10">
    <property type="entry name" value="Kinesin motor domain"/>
    <property type="match status" value="1"/>
</dbReference>
<keyword evidence="2 6" id="KW-0547">Nucleotide-binding</keyword>
<comment type="caution">
    <text evidence="10">The sequence shown here is derived from an EMBL/GenBank/DDBJ whole genome shotgun (WGS) entry which is preliminary data.</text>
</comment>